<dbReference type="Proteomes" id="UP000660380">
    <property type="component" value="Unassembled WGS sequence"/>
</dbReference>
<dbReference type="EMBL" id="JACJTA010000037">
    <property type="protein sequence ID" value="MBD2606283.1"/>
    <property type="molecule type" value="Genomic_DNA"/>
</dbReference>
<evidence type="ECO:0000313" key="3">
    <source>
        <dbReference type="Proteomes" id="UP000660380"/>
    </source>
</evidence>
<sequence length="263" mass="30767">MIISRIIRKTDKNWAIFTALFLILTALLIARLIPPQGNELFVSAFFVLFSWDMVNAMVGGAIDQAVESAEKRITEKWKANTQEEYLKKQNLEFQAWVTSNNVRRSYSLLQNDSDLEITKKNALIREDIVNVFTKKEHQLTLKAISLKACMDVLNKKNLTDEQKKQDSELTIFRKDIYIYLQAWLMISIKYDREMESELIKQSHPSEEDPKKQDYLNALKLIKDNLLTEDSKLASSFQEKYKHEAITIIKSYLNKLIERIKKEP</sequence>
<organism evidence="2 3">
    <name type="scientific">Scytonema hofmannii FACHB-248</name>
    <dbReference type="NCBI Taxonomy" id="1842502"/>
    <lineage>
        <taxon>Bacteria</taxon>
        <taxon>Bacillati</taxon>
        <taxon>Cyanobacteriota</taxon>
        <taxon>Cyanophyceae</taxon>
        <taxon>Nostocales</taxon>
        <taxon>Scytonemataceae</taxon>
        <taxon>Scytonema</taxon>
    </lineage>
</organism>
<reference evidence="2 3" key="1">
    <citation type="journal article" date="2020" name="ISME J.">
        <title>Comparative genomics reveals insights into cyanobacterial evolution and habitat adaptation.</title>
        <authorList>
            <person name="Chen M.Y."/>
            <person name="Teng W.K."/>
            <person name="Zhao L."/>
            <person name="Hu C.X."/>
            <person name="Zhou Y.K."/>
            <person name="Han B.P."/>
            <person name="Song L.R."/>
            <person name="Shu W.S."/>
        </authorList>
    </citation>
    <scope>NUCLEOTIDE SEQUENCE [LARGE SCALE GENOMIC DNA]</scope>
    <source>
        <strain evidence="2 3">FACHB-248</strain>
    </source>
</reference>
<comment type="caution">
    <text evidence="2">The sequence shown here is derived from an EMBL/GenBank/DDBJ whole genome shotgun (WGS) entry which is preliminary data.</text>
</comment>
<name>A0ABR8GU75_9CYAN</name>
<accession>A0ABR8GU75</accession>
<evidence type="ECO:0000313" key="2">
    <source>
        <dbReference type="EMBL" id="MBD2606283.1"/>
    </source>
</evidence>
<feature type="transmembrane region" description="Helical" evidence="1">
    <location>
        <begin position="40"/>
        <end position="62"/>
    </location>
</feature>
<keyword evidence="1" id="KW-0472">Membrane</keyword>
<keyword evidence="3" id="KW-1185">Reference proteome</keyword>
<proteinExistence type="predicted"/>
<protein>
    <submittedName>
        <fullName evidence="2">Uncharacterized protein</fullName>
    </submittedName>
</protein>
<keyword evidence="1" id="KW-0812">Transmembrane</keyword>
<dbReference type="RefSeq" id="WP_029636665.1">
    <property type="nucleotide sequence ID" value="NZ_JACJTA010000037.1"/>
</dbReference>
<keyword evidence="1" id="KW-1133">Transmembrane helix</keyword>
<gene>
    <name evidence="2" type="ORF">H6G81_17540</name>
</gene>
<evidence type="ECO:0000256" key="1">
    <source>
        <dbReference type="SAM" id="Phobius"/>
    </source>
</evidence>
<feature type="transmembrane region" description="Helical" evidence="1">
    <location>
        <begin position="14"/>
        <end position="34"/>
    </location>
</feature>